<keyword evidence="2" id="KW-1133">Transmembrane helix</keyword>
<dbReference type="InterPro" id="IPR056186">
    <property type="entry name" value="PDZ_CPAF-rel"/>
</dbReference>
<feature type="region of interest" description="Disordered" evidence="1">
    <location>
        <begin position="719"/>
        <end position="757"/>
    </location>
</feature>
<sequence length="787" mass="84454">MSMRSSQLFLAIIAVAASVQAQSQSFLVTTTRRVSSIEDVQPTATETASGPIETGQACAEVANLVSGSRSRFPSVNAELAYACLKSVPISTDEANFTVTSIKQMVEFQSTLTYLKEPPTGWPNEPVDLLAGLDDIASKVNDGTYTNEYDFENDIAELFIKAHDGHLAFNGMAYGGAFRWRRNLNIALVSASRDGSAVPEVWSIRDFNASQTGYEPSPITQIDGQDVQQFLQAEALRNAYHDPDTRYNALFFMSSAEAYGLFTSPRFYPGPTTSVTYQNGTTREYLNAAVILQPETWPSISSPDDFYSVYITPSTSSSSGTKAKKRDPNAIPFHLDNPRDHEMQGYNSIQQGSAPLNYPSPAVAHSADRVPLAGYFVSTGAGEVGVLVVGTFNTDDVAGAQEFQEVTDDFISSAQSRGVSRIVIDVRQNGGGKVLSGYDMYKQFFPDQEPQTQSRWRGHAASEIYGESISSFNTLTTLNANLYVSPFSKASWMDAEGNEFGSWSDMYPPVRHHNDKFTSLLRYNLSDPLTTSSESLAIGITVTGYGNRADITTPPFRAEDMVILSDGICASTCAIFLELMVQQSGVRTIAVGGRPSPGPMVPVGGTKGTLVTPSEFLQALAQYVVATFADNRAQAREWARFVPNPFAIAVSDASVNFQDNIRKGKEGAGVPTQFLNDTASCRIWYQPDMYLNVTSLWAKTAEVAWGNGGALDEGACVSGSVTTKDQQTGGGDANPSGTEDEAASSSASASASPDAAAGLRPGGDGWTAIVVCGAVVLSSMSVGMGIVW</sequence>
<dbReference type="PANTHER" id="PTHR37049">
    <property type="entry name" value="PEPTIDASE S41 FAMILY PROTEIN"/>
    <property type="match status" value="1"/>
</dbReference>
<proteinExistence type="predicted"/>
<evidence type="ECO:0000313" key="7">
    <source>
        <dbReference type="Proteomes" id="UP000800082"/>
    </source>
</evidence>
<keyword evidence="3" id="KW-0732">Signal</keyword>
<evidence type="ECO:0000259" key="5">
    <source>
        <dbReference type="Pfam" id="PF23658"/>
    </source>
</evidence>
<name>A0A6A5RPY4_9PLEO</name>
<dbReference type="OrthoDB" id="27214at2759"/>
<dbReference type="GO" id="GO:0008236">
    <property type="term" value="F:serine-type peptidase activity"/>
    <property type="evidence" value="ECO:0007669"/>
    <property type="project" value="InterPro"/>
</dbReference>
<evidence type="ECO:0000313" key="6">
    <source>
        <dbReference type="EMBL" id="KAF1928366.1"/>
    </source>
</evidence>
<dbReference type="GeneID" id="54345302"/>
<keyword evidence="2" id="KW-0812">Transmembrane</keyword>
<dbReference type="AlphaFoldDB" id="A0A6A5RPY4"/>
<dbReference type="InterPro" id="IPR005151">
    <property type="entry name" value="Tail-specific_protease"/>
</dbReference>
<accession>A0A6A5RPY4</accession>
<evidence type="ECO:0000259" key="4">
    <source>
        <dbReference type="Pfam" id="PF03572"/>
    </source>
</evidence>
<dbReference type="InterPro" id="IPR052766">
    <property type="entry name" value="S41A_metabolite_peptidase"/>
</dbReference>
<dbReference type="PANTHER" id="PTHR37049:SF4">
    <property type="entry name" value="RHODANESE DOMAIN-CONTAINING PROTEIN"/>
    <property type="match status" value="1"/>
</dbReference>
<feature type="compositionally biased region" description="Low complexity" evidence="1">
    <location>
        <begin position="742"/>
        <end position="756"/>
    </location>
</feature>
<protein>
    <submittedName>
        <fullName evidence="6">Peptidase S41 family protein</fullName>
    </submittedName>
</protein>
<keyword evidence="2" id="KW-0472">Membrane</keyword>
<feature type="chain" id="PRO_5025540679" evidence="3">
    <location>
        <begin position="22"/>
        <end position="787"/>
    </location>
</feature>
<dbReference type="EMBL" id="ML978969">
    <property type="protein sequence ID" value="KAF1928366.1"/>
    <property type="molecule type" value="Genomic_DNA"/>
</dbReference>
<evidence type="ECO:0000256" key="1">
    <source>
        <dbReference type="SAM" id="MobiDB-lite"/>
    </source>
</evidence>
<feature type="signal peptide" evidence="3">
    <location>
        <begin position="1"/>
        <end position="21"/>
    </location>
</feature>
<dbReference type="Pfam" id="PF23658">
    <property type="entry name" value="PDZ_CPAF_rel"/>
    <property type="match status" value="1"/>
</dbReference>
<dbReference type="Pfam" id="PF03572">
    <property type="entry name" value="Peptidase_S41"/>
    <property type="match status" value="1"/>
</dbReference>
<dbReference type="Proteomes" id="UP000800082">
    <property type="component" value="Unassembled WGS sequence"/>
</dbReference>
<dbReference type="SUPFAM" id="SSF52096">
    <property type="entry name" value="ClpP/crotonase"/>
    <property type="match status" value="1"/>
</dbReference>
<evidence type="ECO:0000256" key="3">
    <source>
        <dbReference type="SAM" id="SignalP"/>
    </source>
</evidence>
<feature type="domain" description="CPAF-like PDZ" evidence="5">
    <location>
        <begin position="179"/>
        <end position="293"/>
    </location>
</feature>
<reference evidence="6" key="1">
    <citation type="journal article" date="2020" name="Stud. Mycol.">
        <title>101 Dothideomycetes genomes: a test case for predicting lifestyles and emergence of pathogens.</title>
        <authorList>
            <person name="Haridas S."/>
            <person name="Albert R."/>
            <person name="Binder M."/>
            <person name="Bloem J."/>
            <person name="Labutti K."/>
            <person name="Salamov A."/>
            <person name="Andreopoulos B."/>
            <person name="Baker S."/>
            <person name="Barry K."/>
            <person name="Bills G."/>
            <person name="Bluhm B."/>
            <person name="Cannon C."/>
            <person name="Castanera R."/>
            <person name="Culley D."/>
            <person name="Daum C."/>
            <person name="Ezra D."/>
            <person name="Gonzalez J."/>
            <person name="Henrissat B."/>
            <person name="Kuo A."/>
            <person name="Liang C."/>
            <person name="Lipzen A."/>
            <person name="Lutzoni F."/>
            <person name="Magnuson J."/>
            <person name="Mondo S."/>
            <person name="Nolan M."/>
            <person name="Ohm R."/>
            <person name="Pangilinan J."/>
            <person name="Park H.-J."/>
            <person name="Ramirez L."/>
            <person name="Alfaro M."/>
            <person name="Sun H."/>
            <person name="Tritt A."/>
            <person name="Yoshinaga Y."/>
            <person name="Zwiers L.-H."/>
            <person name="Turgeon B."/>
            <person name="Goodwin S."/>
            <person name="Spatafora J."/>
            <person name="Crous P."/>
            <person name="Grigoriev I."/>
        </authorList>
    </citation>
    <scope>NUCLEOTIDE SEQUENCE</scope>
    <source>
        <strain evidence="6">CBS 183.55</strain>
    </source>
</reference>
<organism evidence="6 7">
    <name type="scientific">Didymella exigua CBS 183.55</name>
    <dbReference type="NCBI Taxonomy" id="1150837"/>
    <lineage>
        <taxon>Eukaryota</taxon>
        <taxon>Fungi</taxon>
        <taxon>Dikarya</taxon>
        <taxon>Ascomycota</taxon>
        <taxon>Pezizomycotina</taxon>
        <taxon>Dothideomycetes</taxon>
        <taxon>Pleosporomycetidae</taxon>
        <taxon>Pleosporales</taxon>
        <taxon>Pleosporineae</taxon>
        <taxon>Didymellaceae</taxon>
        <taxon>Didymella</taxon>
    </lineage>
</organism>
<dbReference type="RefSeq" id="XP_033448618.1">
    <property type="nucleotide sequence ID" value="XM_033587656.1"/>
</dbReference>
<feature type="transmembrane region" description="Helical" evidence="2">
    <location>
        <begin position="765"/>
        <end position="786"/>
    </location>
</feature>
<keyword evidence="7" id="KW-1185">Reference proteome</keyword>
<gene>
    <name evidence="6" type="ORF">M421DRAFT_159357</name>
</gene>
<evidence type="ECO:0000256" key="2">
    <source>
        <dbReference type="SAM" id="Phobius"/>
    </source>
</evidence>
<dbReference type="InterPro" id="IPR029045">
    <property type="entry name" value="ClpP/crotonase-like_dom_sf"/>
</dbReference>
<dbReference type="Gene3D" id="3.90.226.10">
    <property type="entry name" value="2-enoyl-CoA Hydratase, Chain A, domain 1"/>
    <property type="match status" value="1"/>
</dbReference>
<feature type="domain" description="Tail specific protease" evidence="4">
    <location>
        <begin position="383"/>
        <end position="495"/>
    </location>
</feature>
<dbReference type="GO" id="GO:0006508">
    <property type="term" value="P:proteolysis"/>
    <property type="evidence" value="ECO:0007669"/>
    <property type="project" value="InterPro"/>
</dbReference>